<keyword evidence="8" id="KW-0325">Glycoprotein</keyword>
<keyword evidence="7" id="KW-0675">Receptor</keyword>
<evidence type="ECO:0000256" key="2">
    <source>
        <dbReference type="ARBA" id="ARBA00022475"/>
    </source>
</evidence>
<keyword evidence="6 10" id="KW-0472">Membrane</keyword>
<keyword evidence="13" id="KW-1185">Reference proteome</keyword>
<evidence type="ECO:0000313" key="12">
    <source>
        <dbReference type="EMBL" id="CAH3183436.1"/>
    </source>
</evidence>
<protein>
    <recommendedName>
        <fullName evidence="11">G-protein coupled receptors family 1 profile domain-containing protein</fullName>
    </recommendedName>
</protein>
<evidence type="ECO:0000256" key="6">
    <source>
        <dbReference type="ARBA" id="ARBA00023136"/>
    </source>
</evidence>
<feature type="domain" description="G-protein coupled receptors family 1 profile" evidence="11">
    <location>
        <begin position="1"/>
        <end position="82"/>
    </location>
</feature>
<reference evidence="12 13" key="1">
    <citation type="submission" date="2022-05" db="EMBL/GenBank/DDBJ databases">
        <authorList>
            <consortium name="Genoscope - CEA"/>
            <person name="William W."/>
        </authorList>
    </citation>
    <scope>NUCLEOTIDE SEQUENCE [LARGE SCALE GENOMIC DNA]</scope>
</reference>
<dbReference type="PANTHER" id="PTHR24246">
    <property type="entry name" value="OLFACTORY RECEPTOR AND ADENOSINE RECEPTOR"/>
    <property type="match status" value="1"/>
</dbReference>
<name>A0ABN8RVC6_9CNID</name>
<keyword evidence="4 10" id="KW-1133">Transmembrane helix</keyword>
<keyword evidence="5" id="KW-0297">G-protein coupled receptor</keyword>
<keyword evidence="2" id="KW-1003">Cell membrane</keyword>
<evidence type="ECO:0000256" key="9">
    <source>
        <dbReference type="ARBA" id="ARBA00023224"/>
    </source>
</evidence>
<dbReference type="SUPFAM" id="SSF81321">
    <property type="entry name" value="Family A G protein-coupled receptor-like"/>
    <property type="match status" value="1"/>
</dbReference>
<gene>
    <name evidence="12" type="ORF">PEVE_00014886</name>
</gene>
<accession>A0ABN8RVC6</accession>
<dbReference type="Proteomes" id="UP001159427">
    <property type="component" value="Unassembled WGS sequence"/>
</dbReference>
<evidence type="ECO:0000256" key="7">
    <source>
        <dbReference type="ARBA" id="ARBA00023170"/>
    </source>
</evidence>
<dbReference type="InterPro" id="IPR000276">
    <property type="entry name" value="GPCR_Rhodpsn"/>
</dbReference>
<comment type="caution">
    <text evidence="12">The sequence shown here is derived from an EMBL/GenBank/DDBJ whole genome shotgun (WGS) entry which is preliminary data.</text>
</comment>
<dbReference type="EMBL" id="CALNXI010002130">
    <property type="protein sequence ID" value="CAH3183436.1"/>
    <property type="molecule type" value="Genomic_DNA"/>
</dbReference>
<dbReference type="PRINTS" id="PR00237">
    <property type="entry name" value="GPCRRHODOPSN"/>
</dbReference>
<keyword evidence="9" id="KW-0807">Transducer</keyword>
<evidence type="ECO:0000256" key="3">
    <source>
        <dbReference type="ARBA" id="ARBA00022692"/>
    </source>
</evidence>
<proteinExistence type="predicted"/>
<feature type="transmembrane region" description="Helical" evidence="10">
    <location>
        <begin position="30"/>
        <end position="51"/>
    </location>
</feature>
<sequence>MKFHGGSLGIANLQQQNRSAQNMKRLTKTLLFASMTAILSWLPLLIGNCLVADHEVYIPPHSYWLYLILMNYTNSIINPVLYALRIYEFRSSLLLLCLRRPVVVRGEERGKQRDDRSDLSAHALQLETSKEEIMDTKF</sequence>
<dbReference type="PROSITE" id="PS50262">
    <property type="entry name" value="G_PROTEIN_RECEP_F1_2"/>
    <property type="match status" value="1"/>
</dbReference>
<dbReference type="PANTHER" id="PTHR24246:SF27">
    <property type="entry name" value="ADENOSINE RECEPTOR, ISOFORM A"/>
    <property type="match status" value="1"/>
</dbReference>
<organism evidence="12 13">
    <name type="scientific">Porites evermanni</name>
    <dbReference type="NCBI Taxonomy" id="104178"/>
    <lineage>
        <taxon>Eukaryota</taxon>
        <taxon>Metazoa</taxon>
        <taxon>Cnidaria</taxon>
        <taxon>Anthozoa</taxon>
        <taxon>Hexacorallia</taxon>
        <taxon>Scleractinia</taxon>
        <taxon>Fungiina</taxon>
        <taxon>Poritidae</taxon>
        <taxon>Porites</taxon>
    </lineage>
</organism>
<dbReference type="Gene3D" id="1.20.1070.10">
    <property type="entry name" value="Rhodopsin 7-helix transmembrane proteins"/>
    <property type="match status" value="1"/>
</dbReference>
<evidence type="ECO:0000259" key="11">
    <source>
        <dbReference type="PROSITE" id="PS50262"/>
    </source>
</evidence>
<evidence type="ECO:0000313" key="13">
    <source>
        <dbReference type="Proteomes" id="UP001159427"/>
    </source>
</evidence>
<evidence type="ECO:0000256" key="4">
    <source>
        <dbReference type="ARBA" id="ARBA00022989"/>
    </source>
</evidence>
<keyword evidence="3 10" id="KW-0812">Transmembrane</keyword>
<comment type="subcellular location">
    <subcellularLocation>
        <location evidence="1">Cell membrane</location>
        <topology evidence="1">Multi-pass membrane protein</topology>
    </subcellularLocation>
</comment>
<evidence type="ECO:0000256" key="5">
    <source>
        <dbReference type="ARBA" id="ARBA00023040"/>
    </source>
</evidence>
<evidence type="ECO:0000256" key="8">
    <source>
        <dbReference type="ARBA" id="ARBA00023180"/>
    </source>
</evidence>
<dbReference type="InterPro" id="IPR017452">
    <property type="entry name" value="GPCR_Rhodpsn_7TM"/>
</dbReference>
<evidence type="ECO:0000256" key="10">
    <source>
        <dbReference type="SAM" id="Phobius"/>
    </source>
</evidence>
<feature type="transmembrane region" description="Helical" evidence="10">
    <location>
        <begin position="63"/>
        <end position="84"/>
    </location>
</feature>
<evidence type="ECO:0000256" key="1">
    <source>
        <dbReference type="ARBA" id="ARBA00004651"/>
    </source>
</evidence>